<comment type="caution">
    <text evidence="2">The sequence shown here is derived from an EMBL/GenBank/DDBJ whole genome shotgun (WGS) entry which is preliminary data.</text>
</comment>
<gene>
    <name evidence="2" type="ORF">MNOR_LOCUS31446</name>
</gene>
<dbReference type="InterPro" id="IPR033369">
    <property type="entry name" value="C19orf12"/>
</dbReference>
<comment type="similarity">
    <text evidence="1">Belongs to the C19orf12 family.</text>
</comment>
<dbReference type="Proteomes" id="UP001497623">
    <property type="component" value="Unassembled WGS sequence"/>
</dbReference>
<organism evidence="2 3">
    <name type="scientific">Meganyctiphanes norvegica</name>
    <name type="common">Northern krill</name>
    <name type="synonym">Thysanopoda norvegica</name>
    <dbReference type="NCBI Taxonomy" id="48144"/>
    <lineage>
        <taxon>Eukaryota</taxon>
        <taxon>Metazoa</taxon>
        <taxon>Ecdysozoa</taxon>
        <taxon>Arthropoda</taxon>
        <taxon>Crustacea</taxon>
        <taxon>Multicrustacea</taxon>
        <taxon>Malacostraca</taxon>
        <taxon>Eumalacostraca</taxon>
        <taxon>Eucarida</taxon>
        <taxon>Euphausiacea</taxon>
        <taxon>Euphausiidae</taxon>
        <taxon>Meganyctiphanes</taxon>
    </lineage>
</organism>
<proteinExistence type="inferred from homology"/>
<evidence type="ECO:0000256" key="1">
    <source>
        <dbReference type="ARBA" id="ARBA00029457"/>
    </source>
</evidence>
<protein>
    <submittedName>
        <fullName evidence="2">Uncharacterized protein</fullName>
    </submittedName>
</protein>
<dbReference type="AlphaFoldDB" id="A0AAV2RZS9"/>
<sequence length="139" mass="14815">MPINTQEIMSLASQLSEENNMQVSIKESAKGGVIAGTATFLGGLLGGPIGLAMGGTVGGLTAAYMSKGKFKSVASIIMNDMTLQQQQRLATSLWGILNEIDASDITTISLMILAPDMKTRLVGEIVNYFQSQMHMQITM</sequence>
<name>A0AAV2RZS9_MEGNR</name>
<dbReference type="Pfam" id="PF20721">
    <property type="entry name" value="C19orf12"/>
    <property type="match status" value="1"/>
</dbReference>
<evidence type="ECO:0000313" key="3">
    <source>
        <dbReference type="Proteomes" id="UP001497623"/>
    </source>
</evidence>
<keyword evidence="3" id="KW-1185">Reference proteome</keyword>
<reference evidence="2 3" key="1">
    <citation type="submission" date="2024-05" db="EMBL/GenBank/DDBJ databases">
        <authorList>
            <person name="Wallberg A."/>
        </authorList>
    </citation>
    <scope>NUCLEOTIDE SEQUENCE [LARGE SCALE GENOMIC DNA]</scope>
</reference>
<evidence type="ECO:0000313" key="2">
    <source>
        <dbReference type="EMBL" id="CAL4155045.1"/>
    </source>
</evidence>
<dbReference type="PANTHER" id="PTHR31493">
    <property type="entry name" value="NAZO FAMILY MEMBER"/>
    <property type="match status" value="1"/>
</dbReference>
<dbReference type="EMBL" id="CAXKWB010040530">
    <property type="protein sequence ID" value="CAL4155045.1"/>
    <property type="molecule type" value="Genomic_DNA"/>
</dbReference>
<accession>A0AAV2RZS9</accession>
<dbReference type="PANTHER" id="PTHR31493:SF1">
    <property type="entry name" value="PROTEIN C19ORF12"/>
    <property type="match status" value="1"/>
</dbReference>